<reference evidence="1 2" key="1">
    <citation type="submission" date="2018-03" db="EMBL/GenBank/DDBJ databases">
        <title>Cross-interface Injection: A General Nanoliter Liquid Handling Method Applied to Single Cells Genome Amplification Automated Nanoliter Liquid Handling Applied to Single Cell Multiple Displacement Amplification.</title>
        <authorList>
            <person name="Yun J."/>
            <person name="Xu P."/>
            <person name="Xu J."/>
            <person name="Dai X."/>
            <person name="Wang Y."/>
            <person name="Zheng X."/>
            <person name="Cao C."/>
            <person name="Yi Q."/>
            <person name="Zhu Y."/>
            <person name="Wang L."/>
            <person name="Dong Z."/>
            <person name="Huang Y."/>
            <person name="Huang L."/>
            <person name="Du W."/>
        </authorList>
    </citation>
    <scope>NUCLEOTIDE SEQUENCE [LARGE SCALE GENOMIC DNA]</scope>
    <source>
        <strain evidence="1 2">Z-D1-2</strain>
    </source>
</reference>
<dbReference type="InterPro" id="IPR016035">
    <property type="entry name" value="Acyl_Trfase/lysoPLipase"/>
</dbReference>
<sequence>MHSTKFPFYLNQINELMTESINTDKNTFHLGLTMAGAVSGGAYTGGVMDYFFEVLDKWEKAKEEGLISKKGKKYDADTLPQHNVIIEVMGGTSAGGMATIMSAIYALNNKINPVFSPPNTNAKTNNIFYDTWVNMLDGTGNKNTLQKALSTEDLKDNKIYSLLNSNFIDQLAEEAFQTLNSIDRPNYISPDLEMLITHSMHRGIPLTVDFPNNLYNEDSLKNPPDSTTYEHFLISHFKYNYEGDHYFDLDPTDEELINKLRKTAKATGAFPIGLRYREFDSNDFSPSYLESSLRRIITDKHDQANPLFDGNKAPVWHTKTIDVMRDYQTTSMDGGAINNEPYGEVLEVLKKRTNGSYVWKQDENSENPQDHHEYQKAGVVMIDPFPDTVDDDKEYEHPEDMFGIIFKIIKTLWNQSKVKRKEMRQQYVNKAFKGTIFPVKRYIQNNESLGKFEYPLACATLEAFGGFLDKSFREHDFFLGRDNARNFIRAIFSMPYDPDNNIVHPIHRDWSEEMIDKFKINYENKTYLPIIPDMNMLLEGKSSSTDQNVYTVPNFTKIKKSAIRNLYANLMKKRIKVLLNIFRIKYSKAHWSIRLLIRLAKLFGSKPITNEILKKVNEDLKEKGFLEGSTNRYIDEGGNYHTAPTNENNNGV</sequence>
<dbReference type="AlphaFoldDB" id="A0A2T4DQU4"/>
<name>A0A2T4DQU4_9BACT</name>
<evidence type="ECO:0000313" key="2">
    <source>
        <dbReference type="Proteomes" id="UP000240608"/>
    </source>
</evidence>
<comment type="caution">
    <text evidence="1">The sequence shown here is derived from an EMBL/GenBank/DDBJ whole genome shotgun (WGS) entry which is preliminary data.</text>
</comment>
<protein>
    <recommendedName>
        <fullName evidence="3">PNPLA domain-containing protein</fullName>
    </recommendedName>
</protein>
<proteinExistence type="predicted"/>
<organism evidence="1 2">
    <name type="scientific">Marivirga lumbricoides</name>
    <dbReference type="NCBI Taxonomy" id="1046115"/>
    <lineage>
        <taxon>Bacteria</taxon>
        <taxon>Pseudomonadati</taxon>
        <taxon>Bacteroidota</taxon>
        <taxon>Cytophagia</taxon>
        <taxon>Cytophagales</taxon>
        <taxon>Marivirgaceae</taxon>
        <taxon>Marivirga</taxon>
    </lineage>
</organism>
<gene>
    <name evidence="1" type="ORF">C9994_08415</name>
</gene>
<evidence type="ECO:0008006" key="3">
    <source>
        <dbReference type="Google" id="ProtNLM"/>
    </source>
</evidence>
<accession>A0A2T4DQU4</accession>
<evidence type="ECO:0000313" key="1">
    <source>
        <dbReference type="EMBL" id="PTB96190.1"/>
    </source>
</evidence>
<dbReference type="SUPFAM" id="SSF52151">
    <property type="entry name" value="FabD/lysophospholipase-like"/>
    <property type="match status" value="1"/>
</dbReference>
<dbReference type="Proteomes" id="UP000240608">
    <property type="component" value="Unassembled WGS sequence"/>
</dbReference>
<dbReference type="EMBL" id="PYVU01000062">
    <property type="protein sequence ID" value="PTB96190.1"/>
    <property type="molecule type" value="Genomic_DNA"/>
</dbReference>